<feature type="transmembrane region" description="Helical" evidence="1">
    <location>
        <begin position="54"/>
        <end position="72"/>
    </location>
</feature>
<sequence>MISILRERSVDRLRRYGPTVLGSLASQAFSVLAIAATVSLGLDTSDAYSIGMQIGNTALTTIVLSVLYLAVIGRPSFRAWGAASAATFSVSMILGLIVVFAVSSAASSSNAEESHYGIHLIFAAGGAALALAGVHGVRLACHGRPFLLSLVTVIPNAALLLGVLTTRVLSGGDGNASLVLPAVCWALGACVAAAIYWVLATRLPHVAAIPQFNESLKSKSLHVSALAWSAGNIGLASVVLLASTSQLDPGTTTALFLISRAGTSIVTTGVNAILAVRYNWVSAANVPAHRVSRTLWLLVGLLAVTIGVILVGGESGVALFPIAILWLYAIVVTPIASREANARRRGGRLIAKAALETIVGGFAVLWVYLNPTPSGFFAAWTVISLAGLAALTWRARDRSLAVMALLPLPMAVACLLLAT</sequence>
<feature type="transmembrane region" description="Helical" evidence="1">
    <location>
        <begin position="20"/>
        <end position="42"/>
    </location>
</feature>
<proteinExistence type="predicted"/>
<keyword evidence="1" id="KW-0812">Transmembrane</keyword>
<evidence type="ECO:0000313" key="2">
    <source>
        <dbReference type="EMBL" id="SOE00366.1"/>
    </source>
</evidence>
<feature type="transmembrane region" description="Helical" evidence="1">
    <location>
        <begin position="375"/>
        <end position="393"/>
    </location>
</feature>
<feature type="transmembrane region" description="Helical" evidence="1">
    <location>
        <begin position="400"/>
        <end position="418"/>
    </location>
</feature>
<feature type="transmembrane region" description="Helical" evidence="1">
    <location>
        <begin position="295"/>
        <end position="312"/>
    </location>
</feature>
<dbReference type="EMBL" id="OCNK01000003">
    <property type="protein sequence ID" value="SOE00366.1"/>
    <property type="molecule type" value="Genomic_DNA"/>
</dbReference>
<feature type="transmembrane region" description="Helical" evidence="1">
    <location>
        <begin position="146"/>
        <end position="166"/>
    </location>
</feature>
<dbReference type="AlphaFoldDB" id="A0A286GYT0"/>
<organism evidence="2 3">
    <name type="scientific">Blastococcus haudaquaticus</name>
    <dbReference type="NCBI Taxonomy" id="1938745"/>
    <lineage>
        <taxon>Bacteria</taxon>
        <taxon>Bacillati</taxon>
        <taxon>Actinomycetota</taxon>
        <taxon>Actinomycetes</taxon>
        <taxon>Geodermatophilales</taxon>
        <taxon>Geodermatophilaceae</taxon>
        <taxon>Blastococcus</taxon>
    </lineage>
</organism>
<feature type="transmembrane region" description="Helical" evidence="1">
    <location>
        <begin position="220"/>
        <end position="242"/>
    </location>
</feature>
<keyword evidence="1" id="KW-0472">Membrane</keyword>
<protein>
    <recommendedName>
        <fullName evidence="4">Membrane protein involved in the export of O-antigen and teichoic acid</fullName>
    </recommendedName>
</protein>
<feature type="transmembrane region" description="Helical" evidence="1">
    <location>
        <begin position="114"/>
        <end position="134"/>
    </location>
</feature>
<dbReference type="OrthoDB" id="9429470at2"/>
<feature type="transmembrane region" description="Helical" evidence="1">
    <location>
        <begin position="318"/>
        <end position="337"/>
    </location>
</feature>
<evidence type="ECO:0008006" key="4">
    <source>
        <dbReference type="Google" id="ProtNLM"/>
    </source>
</evidence>
<evidence type="ECO:0000256" key="1">
    <source>
        <dbReference type="SAM" id="Phobius"/>
    </source>
</evidence>
<dbReference type="RefSeq" id="WP_143278456.1">
    <property type="nucleotide sequence ID" value="NZ_OCNK01000003.1"/>
</dbReference>
<reference evidence="3" key="1">
    <citation type="submission" date="2017-09" db="EMBL/GenBank/DDBJ databases">
        <authorList>
            <person name="Varghese N."/>
            <person name="Submissions S."/>
        </authorList>
    </citation>
    <scope>NUCLEOTIDE SEQUENCE [LARGE SCALE GENOMIC DNA]</scope>
    <source>
        <strain evidence="3">DSM 44270</strain>
    </source>
</reference>
<keyword evidence="3" id="KW-1185">Reference proteome</keyword>
<name>A0A286GYT0_9ACTN</name>
<evidence type="ECO:0000313" key="3">
    <source>
        <dbReference type="Proteomes" id="UP000219482"/>
    </source>
</evidence>
<gene>
    <name evidence="2" type="ORF">SAMN06272739_2556</name>
</gene>
<feature type="transmembrane region" description="Helical" evidence="1">
    <location>
        <begin position="79"/>
        <end position="102"/>
    </location>
</feature>
<dbReference type="Proteomes" id="UP000219482">
    <property type="component" value="Unassembled WGS sequence"/>
</dbReference>
<keyword evidence="1" id="KW-1133">Transmembrane helix</keyword>
<feature type="transmembrane region" description="Helical" evidence="1">
    <location>
        <begin position="254"/>
        <end position="274"/>
    </location>
</feature>
<feature type="transmembrane region" description="Helical" evidence="1">
    <location>
        <begin position="349"/>
        <end position="369"/>
    </location>
</feature>
<feature type="transmembrane region" description="Helical" evidence="1">
    <location>
        <begin position="178"/>
        <end position="199"/>
    </location>
</feature>
<accession>A0A286GYT0</accession>